<proteinExistence type="predicted"/>
<evidence type="ECO:0000259" key="2">
    <source>
        <dbReference type="Pfam" id="PF04773"/>
    </source>
</evidence>
<evidence type="ECO:0000256" key="1">
    <source>
        <dbReference type="SAM" id="Phobius"/>
    </source>
</evidence>
<accession>A0A1E7ZG52</accession>
<feature type="domain" description="FecR protein" evidence="2">
    <location>
        <begin position="126"/>
        <end position="218"/>
    </location>
</feature>
<dbReference type="AlphaFoldDB" id="A0A1E7ZG52"/>
<keyword evidence="4" id="KW-1185">Reference proteome</keyword>
<dbReference type="Pfam" id="PF04773">
    <property type="entry name" value="FecR"/>
    <property type="match status" value="1"/>
</dbReference>
<protein>
    <recommendedName>
        <fullName evidence="2">FecR protein domain-containing protein</fullName>
    </recommendedName>
</protein>
<dbReference type="Gene3D" id="3.55.50.30">
    <property type="match status" value="1"/>
</dbReference>
<keyword evidence="1" id="KW-1133">Transmembrane helix</keyword>
<sequence>MTHADHLDQAADWFDRFDELDEQGKVELSLWLAVPEHQQAFTRIAAAIGQPEVAAAAIQLANRQRNDKTTTTVPDVVEIRRTARPWFAIAASMAVAAVLVIWLGLQHNNSGQAESPVTVAQAQTLTVETPAGSTESTVLRDGSVVYLSGNSSLQVNHTQALREVSLTQGQAYFDIAHAPERPFVVNVDTTKVQVVGTAFDIDKLAHQTVIRVYEGVVRVFADKSLTLVKGEGVILEDGNWRRTFRIDDSLLPEWRSGWLDVDNQPLGIVTEQLSRYLNKPVHIVGNSKQRIAGRFNLNEAAKSLRLLAQSDGLSLEEKDDAYVITVSG</sequence>
<gene>
    <name evidence="3" type="ORF">BFC18_02735</name>
</gene>
<dbReference type="EMBL" id="MDHN01000004">
    <property type="protein sequence ID" value="OFC72491.1"/>
    <property type="molecule type" value="Genomic_DNA"/>
</dbReference>
<keyword evidence="1" id="KW-0472">Membrane</keyword>
<dbReference type="InterPro" id="IPR012373">
    <property type="entry name" value="Ferrdict_sens_TM"/>
</dbReference>
<dbReference type="Proteomes" id="UP000175691">
    <property type="component" value="Unassembled WGS sequence"/>
</dbReference>
<dbReference type="PANTHER" id="PTHR30273">
    <property type="entry name" value="PERIPLASMIC SIGNAL SENSOR AND SIGMA FACTOR ACTIVATOR FECR-RELATED"/>
    <property type="match status" value="1"/>
</dbReference>
<dbReference type="GO" id="GO:0016989">
    <property type="term" value="F:sigma factor antagonist activity"/>
    <property type="evidence" value="ECO:0007669"/>
    <property type="project" value="TreeGrafter"/>
</dbReference>
<dbReference type="RefSeq" id="WP_070123405.1">
    <property type="nucleotide sequence ID" value="NZ_MDHN01000004.1"/>
</dbReference>
<comment type="caution">
    <text evidence="3">The sequence shown here is derived from an EMBL/GenBank/DDBJ whole genome shotgun (WGS) entry which is preliminary data.</text>
</comment>
<name>A0A1E7ZG52_9ALTE</name>
<evidence type="ECO:0000313" key="3">
    <source>
        <dbReference type="EMBL" id="OFC72491.1"/>
    </source>
</evidence>
<keyword evidence="1" id="KW-0812">Transmembrane</keyword>
<dbReference type="STRING" id="1656094.BFC18_02735"/>
<dbReference type="Gene3D" id="2.60.120.1440">
    <property type="match status" value="1"/>
</dbReference>
<organism evidence="3 4">
    <name type="scientific">Alteromonas confluentis</name>
    <dbReference type="NCBI Taxonomy" id="1656094"/>
    <lineage>
        <taxon>Bacteria</taxon>
        <taxon>Pseudomonadati</taxon>
        <taxon>Pseudomonadota</taxon>
        <taxon>Gammaproteobacteria</taxon>
        <taxon>Alteromonadales</taxon>
        <taxon>Alteromonadaceae</taxon>
        <taxon>Alteromonas/Salinimonas group</taxon>
        <taxon>Alteromonas</taxon>
    </lineage>
</organism>
<feature type="transmembrane region" description="Helical" evidence="1">
    <location>
        <begin position="86"/>
        <end position="105"/>
    </location>
</feature>
<evidence type="ECO:0000313" key="4">
    <source>
        <dbReference type="Proteomes" id="UP000175691"/>
    </source>
</evidence>
<dbReference type="OrthoDB" id="9771237at2"/>
<dbReference type="PANTHER" id="PTHR30273:SF2">
    <property type="entry name" value="PROTEIN FECR"/>
    <property type="match status" value="1"/>
</dbReference>
<reference evidence="3 4" key="1">
    <citation type="submission" date="2016-08" db="EMBL/GenBank/DDBJ databases">
        <authorList>
            <person name="Seilhamer J.J."/>
        </authorList>
    </citation>
    <scope>NUCLEOTIDE SEQUENCE [LARGE SCALE GENOMIC DNA]</scope>
    <source>
        <strain evidence="3 4">KCTC 42603</strain>
    </source>
</reference>
<dbReference type="PIRSF" id="PIRSF018266">
    <property type="entry name" value="FecR"/>
    <property type="match status" value="1"/>
</dbReference>
<dbReference type="InterPro" id="IPR006860">
    <property type="entry name" value="FecR"/>
</dbReference>